<name>A0ABW2BXT5_9PSEU</name>
<dbReference type="InterPro" id="IPR041049">
    <property type="entry name" value="DUF5615"/>
</dbReference>
<evidence type="ECO:0000259" key="1">
    <source>
        <dbReference type="Pfam" id="PF18480"/>
    </source>
</evidence>
<evidence type="ECO:0000313" key="2">
    <source>
        <dbReference type="EMBL" id="MFC6867895.1"/>
    </source>
</evidence>
<dbReference type="Pfam" id="PF18480">
    <property type="entry name" value="DUF5615"/>
    <property type="match status" value="1"/>
</dbReference>
<evidence type="ECO:0000313" key="3">
    <source>
        <dbReference type="Proteomes" id="UP001596337"/>
    </source>
</evidence>
<dbReference type="EMBL" id="JBHSXX010000001">
    <property type="protein sequence ID" value="MFC6867895.1"/>
    <property type="molecule type" value="Genomic_DNA"/>
</dbReference>
<dbReference type="Proteomes" id="UP001596337">
    <property type="component" value="Unassembled WGS sequence"/>
</dbReference>
<reference evidence="3" key="1">
    <citation type="journal article" date="2019" name="Int. J. Syst. Evol. Microbiol.">
        <title>The Global Catalogue of Microorganisms (GCM) 10K type strain sequencing project: providing services to taxonomists for standard genome sequencing and annotation.</title>
        <authorList>
            <consortium name="The Broad Institute Genomics Platform"/>
            <consortium name="The Broad Institute Genome Sequencing Center for Infectious Disease"/>
            <person name="Wu L."/>
            <person name="Ma J."/>
        </authorList>
    </citation>
    <scope>NUCLEOTIDE SEQUENCE [LARGE SCALE GENOMIC DNA]</scope>
    <source>
        <strain evidence="3">KCTC 32255</strain>
    </source>
</reference>
<proteinExistence type="predicted"/>
<protein>
    <submittedName>
        <fullName evidence="2">DUF5615 family PIN-like protein</fullName>
    </submittedName>
</protein>
<comment type="caution">
    <text evidence="2">The sequence shown here is derived from an EMBL/GenBank/DDBJ whole genome shotgun (WGS) entry which is preliminary data.</text>
</comment>
<organism evidence="2 3">
    <name type="scientific">Haloechinothrix salitolerans</name>
    <dbReference type="NCBI Taxonomy" id="926830"/>
    <lineage>
        <taxon>Bacteria</taxon>
        <taxon>Bacillati</taxon>
        <taxon>Actinomycetota</taxon>
        <taxon>Actinomycetes</taxon>
        <taxon>Pseudonocardiales</taxon>
        <taxon>Pseudonocardiaceae</taxon>
        <taxon>Haloechinothrix</taxon>
    </lineage>
</organism>
<gene>
    <name evidence="2" type="ORF">ACFQGD_12120</name>
</gene>
<keyword evidence="3" id="KW-1185">Reference proteome</keyword>
<feature type="domain" description="DUF5615" evidence="1">
    <location>
        <begin position="1"/>
        <end position="65"/>
    </location>
</feature>
<sequence>MKFILDTDVSPKLCAYLQDADHDAVHIDTVLAEGDYPSLIAAAGEQGRVVISRDPLLDFKRRNSPYPDLPLFILEDVSDDPDVLGPYLCAALTPSAQSFIAQGTVTYLQRSSITFTDVVLTPTSDRL</sequence>
<dbReference type="RefSeq" id="WP_345396262.1">
    <property type="nucleotide sequence ID" value="NZ_BAABLA010000025.1"/>
</dbReference>
<accession>A0ABW2BXT5</accession>